<dbReference type="Gene3D" id="3.40.630.20">
    <property type="entry name" value="Peptidase C15, pyroglutamyl peptidase I-like"/>
    <property type="match status" value="1"/>
</dbReference>
<dbReference type="SUPFAM" id="SSF53182">
    <property type="entry name" value="Pyrrolidone carboxyl peptidase (pyroglutamate aminopeptidase)"/>
    <property type="match status" value="1"/>
</dbReference>
<keyword evidence="3" id="KW-0963">Cytoplasm</keyword>
<reference evidence="9 10" key="1">
    <citation type="submission" date="2024-05" db="EMBL/GenBank/DDBJ databases">
        <authorList>
            <person name="Jiang F."/>
        </authorList>
    </citation>
    <scope>NUCLEOTIDE SEQUENCE [LARGE SCALE GENOMIC DNA]</scope>
    <source>
        <strain evidence="9 10">LZ166</strain>
    </source>
</reference>
<comment type="caution">
    <text evidence="9">The sequence shown here is derived from an EMBL/GenBank/DDBJ whole genome shotgun (WGS) entry which is preliminary data.</text>
</comment>
<dbReference type="PRINTS" id="PR00706">
    <property type="entry name" value="PYROGLUPTASE"/>
</dbReference>
<keyword evidence="4" id="KW-0645">Protease</keyword>
<comment type="similarity">
    <text evidence="1">Belongs to the peptidase C15 family.</text>
</comment>
<protein>
    <recommendedName>
        <fullName evidence="2">Pyrrolidone-carboxylate peptidase</fullName>
    </recommendedName>
    <alternativeName>
        <fullName evidence="7">5-oxoprolyl-peptidase</fullName>
    </alternativeName>
    <alternativeName>
        <fullName evidence="8">Pyroglutamyl-peptidase I</fullName>
    </alternativeName>
</protein>
<evidence type="ECO:0000256" key="3">
    <source>
        <dbReference type="ARBA" id="ARBA00022490"/>
    </source>
</evidence>
<dbReference type="EMBL" id="JBDPGJ010000001">
    <property type="protein sequence ID" value="MEX0405056.1"/>
    <property type="molecule type" value="Genomic_DNA"/>
</dbReference>
<evidence type="ECO:0000256" key="5">
    <source>
        <dbReference type="ARBA" id="ARBA00022801"/>
    </source>
</evidence>
<dbReference type="PIRSF" id="PIRSF015592">
    <property type="entry name" value="Prld-crbxl_pptds"/>
    <property type="match status" value="1"/>
</dbReference>
<dbReference type="PANTHER" id="PTHR23402:SF1">
    <property type="entry name" value="PYROGLUTAMYL-PEPTIDASE I"/>
    <property type="match status" value="1"/>
</dbReference>
<evidence type="ECO:0000256" key="4">
    <source>
        <dbReference type="ARBA" id="ARBA00022670"/>
    </source>
</evidence>
<sequence length="212" mass="22892">MAAGPRVLVTGFEPFPGAPVNPTEWLIRSLTEEPPLDHLAHVEAFRAVVLPVDYAAVGPRLSELGREFAPDIAIHFGLADECSGFRLERLARNRFAADRPDNSGALRDAGRVCAGPDTLESGLPLHAIHDRLAEMNLPVEWSDDAGGYLCNTVFMLSRAKACDGFAPAMSGFVHVPLTGAKPGCAMTPEELRAGALAILDLSCREWRRLHSL</sequence>
<dbReference type="InterPro" id="IPR016125">
    <property type="entry name" value="Peptidase_C15-like"/>
</dbReference>
<gene>
    <name evidence="9" type="ORF">ABGN05_05195</name>
</gene>
<keyword evidence="5" id="KW-0378">Hydrolase</keyword>
<dbReference type="PANTHER" id="PTHR23402">
    <property type="entry name" value="PROTEASE FAMILY C15 PYROGLUTAMYL-PEPTIDASE I-RELATED"/>
    <property type="match status" value="1"/>
</dbReference>
<keyword evidence="6" id="KW-0788">Thiol protease</keyword>
<evidence type="ECO:0000256" key="1">
    <source>
        <dbReference type="ARBA" id="ARBA00006641"/>
    </source>
</evidence>
<dbReference type="Proteomes" id="UP001556692">
    <property type="component" value="Unassembled WGS sequence"/>
</dbReference>
<dbReference type="InterPro" id="IPR000816">
    <property type="entry name" value="Peptidase_C15"/>
</dbReference>
<evidence type="ECO:0000256" key="8">
    <source>
        <dbReference type="ARBA" id="ARBA00031559"/>
    </source>
</evidence>
<dbReference type="RefSeq" id="WP_367952911.1">
    <property type="nucleotide sequence ID" value="NZ_JBDPGJ010000001.1"/>
</dbReference>
<organism evidence="9 10">
    <name type="scientific">Aquibium pacificus</name>
    <dbReference type="NCBI Taxonomy" id="3153579"/>
    <lineage>
        <taxon>Bacteria</taxon>
        <taxon>Pseudomonadati</taxon>
        <taxon>Pseudomonadota</taxon>
        <taxon>Alphaproteobacteria</taxon>
        <taxon>Hyphomicrobiales</taxon>
        <taxon>Phyllobacteriaceae</taxon>
        <taxon>Aquibium</taxon>
    </lineage>
</organism>
<dbReference type="Pfam" id="PF01470">
    <property type="entry name" value="Peptidase_C15"/>
    <property type="match status" value="1"/>
</dbReference>
<keyword evidence="10" id="KW-1185">Reference proteome</keyword>
<dbReference type="InterPro" id="IPR036440">
    <property type="entry name" value="Peptidase_C15-like_sf"/>
</dbReference>
<evidence type="ECO:0000256" key="2">
    <source>
        <dbReference type="ARBA" id="ARBA00019191"/>
    </source>
</evidence>
<accession>A0ABV3SED0</accession>
<evidence type="ECO:0000313" key="10">
    <source>
        <dbReference type="Proteomes" id="UP001556692"/>
    </source>
</evidence>
<evidence type="ECO:0000256" key="7">
    <source>
        <dbReference type="ARBA" id="ARBA00030836"/>
    </source>
</evidence>
<name>A0ABV3SED0_9HYPH</name>
<evidence type="ECO:0000256" key="6">
    <source>
        <dbReference type="ARBA" id="ARBA00022807"/>
    </source>
</evidence>
<evidence type="ECO:0000313" key="9">
    <source>
        <dbReference type="EMBL" id="MEX0405056.1"/>
    </source>
</evidence>
<proteinExistence type="inferred from homology"/>